<dbReference type="InterPro" id="IPR004111">
    <property type="entry name" value="Repressor_TetR_C"/>
</dbReference>
<dbReference type="InterPro" id="IPR036271">
    <property type="entry name" value="Tet_transcr_reg_TetR-rel_C_sf"/>
</dbReference>
<evidence type="ECO:0000256" key="2">
    <source>
        <dbReference type="ARBA" id="ARBA00023125"/>
    </source>
</evidence>
<evidence type="ECO:0000313" key="7">
    <source>
        <dbReference type="Proteomes" id="UP000588112"/>
    </source>
</evidence>
<comment type="caution">
    <text evidence="6">The sequence shown here is derived from an EMBL/GenBank/DDBJ whole genome shotgun (WGS) entry which is preliminary data.</text>
</comment>
<keyword evidence="2 4" id="KW-0238">DNA-binding</keyword>
<evidence type="ECO:0000256" key="3">
    <source>
        <dbReference type="ARBA" id="ARBA00023163"/>
    </source>
</evidence>
<reference evidence="6 7" key="1">
    <citation type="submission" date="2020-08" db="EMBL/GenBank/DDBJ databases">
        <title>Sequencing the genomes of 1000 actinobacteria strains.</title>
        <authorList>
            <person name="Klenk H.-P."/>
        </authorList>
    </citation>
    <scope>NUCLEOTIDE SEQUENCE [LARGE SCALE GENOMIC DNA]</scope>
    <source>
        <strain evidence="6 7">DSM 45790</strain>
    </source>
</reference>
<evidence type="ECO:0000256" key="1">
    <source>
        <dbReference type="ARBA" id="ARBA00023015"/>
    </source>
</evidence>
<feature type="domain" description="HTH tetR-type" evidence="5">
    <location>
        <begin position="30"/>
        <end position="90"/>
    </location>
</feature>
<dbReference type="GO" id="GO:0000976">
    <property type="term" value="F:transcription cis-regulatory region binding"/>
    <property type="evidence" value="ECO:0007669"/>
    <property type="project" value="TreeGrafter"/>
</dbReference>
<dbReference type="GO" id="GO:0045892">
    <property type="term" value="P:negative regulation of DNA-templated transcription"/>
    <property type="evidence" value="ECO:0007669"/>
    <property type="project" value="InterPro"/>
</dbReference>
<evidence type="ECO:0000256" key="4">
    <source>
        <dbReference type="PROSITE-ProRule" id="PRU00335"/>
    </source>
</evidence>
<evidence type="ECO:0000313" key="6">
    <source>
        <dbReference type="EMBL" id="MBB5626168.1"/>
    </source>
</evidence>
<gene>
    <name evidence="6" type="ORF">BJ981_001867</name>
</gene>
<accession>A0A7W9DPA0</accession>
<dbReference type="Pfam" id="PF02909">
    <property type="entry name" value="TetR_C_1"/>
    <property type="match status" value="1"/>
</dbReference>
<organism evidence="6 7">
    <name type="scientific">Sphaerisporangium krabiense</name>
    <dbReference type="NCBI Taxonomy" id="763782"/>
    <lineage>
        <taxon>Bacteria</taxon>
        <taxon>Bacillati</taxon>
        <taxon>Actinomycetota</taxon>
        <taxon>Actinomycetes</taxon>
        <taxon>Streptosporangiales</taxon>
        <taxon>Streptosporangiaceae</taxon>
        <taxon>Sphaerisporangium</taxon>
    </lineage>
</organism>
<dbReference type="PROSITE" id="PS50977">
    <property type="entry name" value="HTH_TETR_2"/>
    <property type="match status" value="1"/>
</dbReference>
<dbReference type="InterPro" id="IPR050109">
    <property type="entry name" value="HTH-type_TetR-like_transc_reg"/>
</dbReference>
<dbReference type="SUPFAM" id="SSF46689">
    <property type="entry name" value="Homeodomain-like"/>
    <property type="match status" value="1"/>
</dbReference>
<dbReference type="Pfam" id="PF00440">
    <property type="entry name" value="TetR_N"/>
    <property type="match status" value="1"/>
</dbReference>
<proteinExistence type="predicted"/>
<keyword evidence="3" id="KW-0804">Transcription</keyword>
<dbReference type="EMBL" id="JACHBR010000001">
    <property type="protein sequence ID" value="MBB5626168.1"/>
    <property type="molecule type" value="Genomic_DNA"/>
</dbReference>
<dbReference type="AlphaFoldDB" id="A0A7W9DPA0"/>
<dbReference type="InterPro" id="IPR001647">
    <property type="entry name" value="HTH_TetR"/>
</dbReference>
<sequence>MNEKSRDDLPRPLEVLWKGRERRPRGPAQALSLPRIVAAAIALADEEGLPALSMARLAQRLGCAPMSLYRHVAGKDELQLLMIDGATAPAPRIEPGPGGWRAGLARWAVEMRGVYHRHPWILQITGGPPLDPGQLAWVDAGLRTLRATPLPPAEKLSAIMLLTYYTRGHAQISARPPVEPAEALAEEAGYETLLRRLVDAERFPDLAEALAEGAFAPDPDAAPEADFLAGLDRILDGLETLVGRRG</sequence>
<dbReference type="Gene3D" id="1.10.357.10">
    <property type="entry name" value="Tetracycline Repressor, domain 2"/>
    <property type="match status" value="1"/>
</dbReference>
<feature type="DNA-binding region" description="H-T-H motif" evidence="4">
    <location>
        <begin position="53"/>
        <end position="72"/>
    </location>
</feature>
<dbReference type="InterPro" id="IPR009057">
    <property type="entry name" value="Homeodomain-like_sf"/>
</dbReference>
<dbReference type="RefSeq" id="WP_184609949.1">
    <property type="nucleotide sequence ID" value="NZ_BOOS01000063.1"/>
</dbReference>
<evidence type="ECO:0000259" key="5">
    <source>
        <dbReference type="PROSITE" id="PS50977"/>
    </source>
</evidence>
<dbReference type="Proteomes" id="UP000588112">
    <property type="component" value="Unassembled WGS sequence"/>
</dbReference>
<dbReference type="PANTHER" id="PTHR30055:SF151">
    <property type="entry name" value="TRANSCRIPTIONAL REGULATORY PROTEIN"/>
    <property type="match status" value="1"/>
</dbReference>
<dbReference type="GO" id="GO:0003700">
    <property type="term" value="F:DNA-binding transcription factor activity"/>
    <property type="evidence" value="ECO:0007669"/>
    <property type="project" value="TreeGrafter"/>
</dbReference>
<protein>
    <submittedName>
        <fullName evidence="6">AcrR family transcriptional regulator</fullName>
    </submittedName>
</protein>
<name>A0A7W9DPA0_9ACTN</name>
<keyword evidence="1" id="KW-0805">Transcription regulation</keyword>
<dbReference type="SUPFAM" id="SSF48498">
    <property type="entry name" value="Tetracyclin repressor-like, C-terminal domain"/>
    <property type="match status" value="1"/>
</dbReference>
<dbReference type="Gene3D" id="1.10.10.60">
    <property type="entry name" value="Homeodomain-like"/>
    <property type="match status" value="1"/>
</dbReference>
<keyword evidence="7" id="KW-1185">Reference proteome</keyword>
<dbReference type="PANTHER" id="PTHR30055">
    <property type="entry name" value="HTH-TYPE TRANSCRIPTIONAL REGULATOR RUTR"/>
    <property type="match status" value="1"/>
</dbReference>